<dbReference type="Gene3D" id="2.60.40.10">
    <property type="entry name" value="Immunoglobulins"/>
    <property type="match status" value="1"/>
</dbReference>
<sequence>MANPVAAPAPAADVAAVDPATQGSWQVLPFNSEVLAVHAVLLHTGKVLFAAGSGNSTVRFADQNFGNTAMRFWTSAVWDPTVSAPPGGQDTNFFHPDTKRDAQGKVLDFFCGGETPLEDGLVLTTGGTAKYPGGGTTFQGRADTLVFDPATEQWAVTRSMAHGRWYPSVISLGDGRVLAAGGFDEGGAGTRNPSLETFFHHSDYWQQVAMPGGFGGLPLYAHLYLLADGSVCYAGGHQDDNPAAPLRLDLTRSPATIIPVPGLSRIDARDAGASVVLPPAQDQRVMLIGGASQGGDAIADVDVVDFTQPSPAYQSVAAMHVPRKHVNATLLPDRTVLVTGGSEHSEQAAVATNHAEIFDPAHPERGWTQLAAASVVRMYHSVALLLPDGRVVTASGNPAQGNHVDWRPNDPNEELRLEVFSPPYLARGPRPSIGAVPTEWRYGQTVTIATPDAATLRDVSLIRPGATTHSFNTSQRLVDLPITSRDGAGVQVQVTSEPNLAPPSWYMLFLTNTDGVPSVASWVHLAGAPATATPAGSYAQTVLGTPGLVAYWPLAETGGTVAYDIAGAHHGSYLNHPHLGASGPGPATAVTFNGTDQYALVPRDVRNDFSLEVWFSSHGGGVGTGNTQWWQGAGLLDGETPGVVDDFGTSLDATGQVWAGTGNPDTSIHSAPGFNDGAWHHVVFTRSQATGALTLYVDGVSVASGQGGTQPLFSPPGLRLGALQSGAAFYAGSLVDAAVYDTALPGSTVAAHFSSQQPTQVM</sequence>
<dbReference type="OrthoDB" id="601499at2"/>
<dbReference type="Gene3D" id="2.60.120.200">
    <property type="match status" value="1"/>
</dbReference>
<protein>
    <submittedName>
        <fullName evidence="4">Concanavalin A-like lectin/glucanase superfamily protein</fullName>
    </submittedName>
</protein>
<evidence type="ECO:0000259" key="3">
    <source>
        <dbReference type="Pfam" id="PF09118"/>
    </source>
</evidence>
<name>A0A318H5A5_9MYCO</name>
<dbReference type="SUPFAM" id="SSF50965">
    <property type="entry name" value="Galactose oxidase, central domain"/>
    <property type="match status" value="1"/>
</dbReference>
<evidence type="ECO:0000256" key="1">
    <source>
        <dbReference type="ARBA" id="ARBA00022729"/>
    </source>
</evidence>
<dbReference type="PANTHER" id="PTHR32208:SF21">
    <property type="entry name" value="LOW QUALITY PROTEIN: ALDEHYDE OXIDASE GLOX-LIKE"/>
    <property type="match status" value="1"/>
</dbReference>
<dbReference type="GO" id="GO:0030246">
    <property type="term" value="F:carbohydrate binding"/>
    <property type="evidence" value="ECO:0007669"/>
    <property type="project" value="UniProtKB-KW"/>
</dbReference>
<dbReference type="Proteomes" id="UP000247781">
    <property type="component" value="Unassembled WGS sequence"/>
</dbReference>
<dbReference type="CDD" id="cd02851">
    <property type="entry name" value="E_set_GO_C"/>
    <property type="match status" value="1"/>
</dbReference>
<dbReference type="InterPro" id="IPR013320">
    <property type="entry name" value="ConA-like_dom_sf"/>
</dbReference>
<dbReference type="SUPFAM" id="SSF49899">
    <property type="entry name" value="Concanavalin A-like lectins/glucanases"/>
    <property type="match status" value="1"/>
</dbReference>
<dbReference type="InterPro" id="IPR013783">
    <property type="entry name" value="Ig-like_fold"/>
</dbReference>
<accession>A0A318H5A5</accession>
<dbReference type="EMBL" id="QJJU01000041">
    <property type="protein sequence ID" value="PXW99147.1"/>
    <property type="molecule type" value="Genomic_DNA"/>
</dbReference>
<comment type="caution">
    <text evidence="4">The sequence shown here is derived from an EMBL/GenBank/DDBJ whole genome shotgun (WGS) entry which is preliminary data.</text>
</comment>
<dbReference type="InterPro" id="IPR014756">
    <property type="entry name" value="Ig_E-set"/>
</dbReference>
<dbReference type="Pfam" id="PF09118">
    <property type="entry name" value="GO-like_E_set"/>
    <property type="match status" value="1"/>
</dbReference>
<gene>
    <name evidence="4" type="ORF">C8E89_1419</name>
</gene>
<evidence type="ECO:0000313" key="4">
    <source>
        <dbReference type="EMBL" id="PXW99147.1"/>
    </source>
</evidence>
<dbReference type="InterPro" id="IPR011043">
    <property type="entry name" value="Gal_Oxase/kelch_b-propeller"/>
</dbReference>
<dbReference type="PANTHER" id="PTHR32208">
    <property type="entry name" value="SECRETED PROTEIN-RELATED"/>
    <property type="match status" value="1"/>
</dbReference>
<dbReference type="InterPro" id="IPR037293">
    <property type="entry name" value="Gal_Oxidase_central_sf"/>
</dbReference>
<dbReference type="Pfam" id="PF13385">
    <property type="entry name" value="Laminin_G_3"/>
    <property type="match status" value="1"/>
</dbReference>
<dbReference type="AlphaFoldDB" id="A0A318H5A5"/>
<proteinExistence type="predicted"/>
<feature type="domain" description="Glyoxal oxidase N-terminal" evidence="2">
    <location>
        <begin position="108"/>
        <end position="424"/>
    </location>
</feature>
<feature type="domain" description="Galactose oxidase-like Early set" evidence="3">
    <location>
        <begin position="430"/>
        <end position="524"/>
    </location>
</feature>
<dbReference type="GO" id="GO:0005975">
    <property type="term" value="P:carbohydrate metabolic process"/>
    <property type="evidence" value="ECO:0007669"/>
    <property type="project" value="UniProtKB-ARBA"/>
</dbReference>
<keyword evidence="5" id="KW-1185">Reference proteome</keyword>
<keyword evidence="4" id="KW-0430">Lectin</keyword>
<keyword evidence="1" id="KW-0732">Signal</keyword>
<organism evidence="4 5">
    <name type="scientific">Mycolicibacterium moriokaense</name>
    <dbReference type="NCBI Taxonomy" id="39691"/>
    <lineage>
        <taxon>Bacteria</taxon>
        <taxon>Bacillati</taxon>
        <taxon>Actinomycetota</taxon>
        <taxon>Actinomycetes</taxon>
        <taxon>Mycobacteriales</taxon>
        <taxon>Mycobacteriaceae</taxon>
        <taxon>Mycolicibacterium</taxon>
    </lineage>
</organism>
<reference evidence="5" key="1">
    <citation type="submission" date="2018-05" db="EMBL/GenBank/DDBJ databases">
        <authorList>
            <person name="Deangelis K."/>
            <person name="Huntemann M."/>
            <person name="Clum A."/>
            <person name="Pillay M."/>
            <person name="Palaniappan K."/>
            <person name="Varghese N."/>
            <person name="Mikhailova N."/>
            <person name="Stamatis D."/>
            <person name="Reddy T."/>
            <person name="Daum C."/>
            <person name="Shapiro N."/>
            <person name="Ivanova N."/>
            <person name="Kyrpides N."/>
            <person name="Woyke T."/>
        </authorList>
    </citation>
    <scope>NUCLEOTIDE SEQUENCE [LARGE SCALE GENOMIC DNA]</scope>
    <source>
        <strain evidence="5">GAS496</strain>
    </source>
</reference>
<reference evidence="4 5" key="2">
    <citation type="submission" date="2018-06" db="EMBL/GenBank/DDBJ databases">
        <title>Sequencing of bacterial isolates from soil warming experiment in Harvard Forest, Massachusetts, USA.</title>
        <authorList>
            <person name="Deangelis K.PhD."/>
        </authorList>
    </citation>
    <scope>NUCLEOTIDE SEQUENCE [LARGE SCALE GENOMIC DNA]</scope>
    <source>
        <strain evidence="4 5">GAS496</strain>
    </source>
</reference>
<dbReference type="InterPro" id="IPR015202">
    <property type="entry name" value="GO-like_E_set"/>
</dbReference>
<dbReference type="Pfam" id="PF07250">
    <property type="entry name" value="Glyoxal_oxid_N"/>
    <property type="match status" value="1"/>
</dbReference>
<dbReference type="InterPro" id="IPR009880">
    <property type="entry name" value="Glyoxal_oxidase_N"/>
</dbReference>
<evidence type="ECO:0000313" key="5">
    <source>
        <dbReference type="Proteomes" id="UP000247781"/>
    </source>
</evidence>
<dbReference type="Gene3D" id="2.130.10.80">
    <property type="entry name" value="Galactose oxidase/kelch, beta-propeller"/>
    <property type="match status" value="1"/>
</dbReference>
<dbReference type="RefSeq" id="WP_146221110.1">
    <property type="nucleotide sequence ID" value="NZ_QJJU01000041.1"/>
</dbReference>
<evidence type="ECO:0000259" key="2">
    <source>
        <dbReference type="Pfam" id="PF07250"/>
    </source>
</evidence>
<dbReference type="SUPFAM" id="SSF81296">
    <property type="entry name" value="E set domains"/>
    <property type="match status" value="1"/>
</dbReference>